<dbReference type="HOGENOM" id="CLU_1742985_0_0_1"/>
<dbReference type="Gramene" id="ERN11870">
    <property type="protein sequence ID" value="ERN11870"/>
    <property type="gene ID" value="AMTR_s00020p00162260"/>
</dbReference>
<sequence>MGQRHSPSPGLWWTGRGRWFARINVHHIHRFFLNLHDGLVILNDVGILYSIITYRSLHFWDSRSPDRLASRHRPRRIWRNIAKARSKVLKFNKKSNKRKALRLTCPSVTRNLGHRIRLSKRCVSLSRKALKLSCPHLGTPLYPKQLRALS</sequence>
<dbReference type="AlphaFoldDB" id="W1PWV8"/>
<organism evidence="1 2">
    <name type="scientific">Amborella trichopoda</name>
    <dbReference type="NCBI Taxonomy" id="13333"/>
    <lineage>
        <taxon>Eukaryota</taxon>
        <taxon>Viridiplantae</taxon>
        <taxon>Streptophyta</taxon>
        <taxon>Embryophyta</taxon>
        <taxon>Tracheophyta</taxon>
        <taxon>Spermatophyta</taxon>
        <taxon>Magnoliopsida</taxon>
        <taxon>Amborellales</taxon>
        <taxon>Amborellaceae</taxon>
        <taxon>Amborella</taxon>
    </lineage>
</organism>
<accession>W1PWV8</accession>
<name>W1PWV8_AMBTC</name>
<dbReference type="Proteomes" id="UP000017836">
    <property type="component" value="Unassembled WGS sequence"/>
</dbReference>
<evidence type="ECO:0000313" key="1">
    <source>
        <dbReference type="EMBL" id="ERN11870.1"/>
    </source>
</evidence>
<keyword evidence="2" id="KW-1185">Reference proteome</keyword>
<dbReference type="EMBL" id="KI392664">
    <property type="protein sequence ID" value="ERN11870.1"/>
    <property type="molecule type" value="Genomic_DNA"/>
</dbReference>
<reference evidence="2" key="1">
    <citation type="journal article" date="2013" name="Science">
        <title>The Amborella genome and the evolution of flowering plants.</title>
        <authorList>
            <consortium name="Amborella Genome Project"/>
        </authorList>
    </citation>
    <scope>NUCLEOTIDE SEQUENCE [LARGE SCALE GENOMIC DNA]</scope>
</reference>
<gene>
    <name evidence="1" type="ORF">AMTR_s00020p00162260</name>
</gene>
<proteinExistence type="predicted"/>
<protein>
    <submittedName>
        <fullName evidence="1">Uncharacterized protein</fullName>
    </submittedName>
</protein>
<evidence type="ECO:0000313" key="2">
    <source>
        <dbReference type="Proteomes" id="UP000017836"/>
    </source>
</evidence>